<feature type="domain" description="Rieske" evidence="21">
    <location>
        <begin position="45"/>
        <end position="147"/>
    </location>
</feature>
<keyword evidence="12" id="KW-0472">Membrane</keyword>
<evidence type="ECO:0000313" key="22">
    <source>
        <dbReference type="EMBL" id="SFP83709.1"/>
    </source>
</evidence>
<dbReference type="OrthoDB" id="5243643at2"/>
<evidence type="ECO:0000256" key="20">
    <source>
        <dbReference type="ARBA" id="ARBA00049548"/>
    </source>
</evidence>
<protein>
    <recommendedName>
        <fullName evidence="16">cholesterol 7-desaturase</fullName>
        <ecNumber evidence="16">1.14.19.21</ecNumber>
    </recommendedName>
    <alternativeName>
        <fullName evidence="17">Rieske-type oxygenase</fullName>
    </alternativeName>
</protein>
<evidence type="ECO:0000256" key="17">
    <source>
        <dbReference type="ARBA" id="ARBA00030944"/>
    </source>
</evidence>
<gene>
    <name evidence="22" type="ORF">SAMN05421854_107145</name>
</gene>
<dbReference type="InterPro" id="IPR050584">
    <property type="entry name" value="Cholesterol_7-desaturase"/>
</dbReference>
<evidence type="ECO:0000256" key="12">
    <source>
        <dbReference type="ARBA" id="ARBA00023136"/>
    </source>
</evidence>
<evidence type="ECO:0000256" key="10">
    <source>
        <dbReference type="ARBA" id="ARBA00023004"/>
    </source>
</evidence>
<evidence type="ECO:0000256" key="18">
    <source>
        <dbReference type="ARBA" id="ARBA00046982"/>
    </source>
</evidence>
<dbReference type="SUPFAM" id="SSF55961">
    <property type="entry name" value="Bet v1-like"/>
    <property type="match status" value="1"/>
</dbReference>
<dbReference type="GO" id="GO:0005737">
    <property type="term" value="C:cytoplasm"/>
    <property type="evidence" value="ECO:0007669"/>
    <property type="project" value="TreeGrafter"/>
</dbReference>
<dbReference type="GO" id="GO:0051213">
    <property type="term" value="F:dioxygenase activity"/>
    <property type="evidence" value="ECO:0007669"/>
    <property type="project" value="UniProtKB-KW"/>
</dbReference>
<evidence type="ECO:0000256" key="14">
    <source>
        <dbReference type="ARBA" id="ARBA00025712"/>
    </source>
</evidence>
<dbReference type="GO" id="GO:0051537">
    <property type="term" value="F:2 iron, 2 sulfur cluster binding"/>
    <property type="evidence" value="ECO:0007669"/>
    <property type="project" value="UniProtKB-KW"/>
</dbReference>
<keyword evidence="5" id="KW-0001">2Fe-2S</keyword>
<evidence type="ECO:0000256" key="16">
    <source>
        <dbReference type="ARBA" id="ARBA00026095"/>
    </source>
</evidence>
<keyword evidence="13" id="KW-0753">Steroid metabolism</keyword>
<dbReference type="SUPFAM" id="SSF50022">
    <property type="entry name" value="ISP domain"/>
    <property type="match status" value="1"/>
</dbReference>
<dbReference type="PANTHER" id="PTHR21266:SF32">
    <property type="entry name" value="CHOLESTEROL 7-DESATURASE NVD"/>
    <property type="match status" value="1"/>
</dbReference>
<keyword evidence="7" id="KW-0442">Lipid degradation</keyword>
<comment type="subunit">
    <text evidence="18">Homotrimer. The two-component system 3-ketosteroid-9-alpha-monooxygenase is composed of an oxygenase component KshA and a reductase component KshB.</text>
</comment>
<comment type="pathway">
    <text evidence="3">Hormone biosynthesis.</text>
</comment>
<evidence type="ECO:0000256" key="13">
    <source>
        <dbReference type="ARBA" id="ARBA00023221"/>
    </source>
</evidence>
<keyword evidence="9" id="KW-0560">Oxidoreductase</keyword>
<proteinExistence type="inferred from homology"/>
<dbReference type="PROSITE" id="PS51296">
    <property type="entry name" value="RIESKE"/>
    <property type="match status" value="1"/>
</dbReference>
<name>A0A1I5TKW5_9PSEU</name>
<keyword evidence="6" id="KW-0479">Metal-binding</keyword>
<dbReference type="EC" id="1.14.19.21" evidence="16"/>
<organism evidence="22 23">
    <name type="scientific">Amycolatopsis rubida</name>
    <dbReference type="NCBI Taxonomy" id="112413"/>
    <lineage>
        <taxon>Bacteria</taxon>
        <taxon>Bacillati</taxon>
        <taxon>Actinomycetota</taxon>
        <taxon>Actinomycetes</taxon>
        <taxon>Pseudonocardiales</taxon>
        <taxon>Pseudonocardiaceae</taxon>
        <taxon>Amycolatopsis</taxon>
    </lineage>
</organism>
<dbReference type="InterPro" id="IPR045605">
    <property type="entry name" value="KshA-like_C"/>
</dbReference>
<keyword evidence="11" id="KW-0411">Iron-sulfur</keyword>
<evidence type="ECO:0000256" key="11">
    <source>
        <dbReference type="ARBA" id="ARBA00023014"/>
    </source>
</evidence>
<evidence type="ECO:0000256" key="9">
    <source>
        <dbReference type="ARBA" id="ARBA00023002"/>
    </source>
</evidence>
<keyword evidence="10" id="KW-0408">Iron</keyword>
<evidence type="ECO:0000256" key="8">
    <source>
        <dbReference type="ARBA" id="ARBA00022989"/>
    </source>
</evidence>
<dbReference type="RefSeq" id="WP_093574911.1">
    <property type="nucleotide sequence ID" value="NZ_FOWC01000007.1"/>
</dbReference>
<evidence type="ECO:0000256" key="2">
    <source>
        <dbReference type="ARBA" id="ARBA00004370"/>
    </source>
</evidence>
<accession>A0A1I5TKW5</accession>
<evidence type="ECO:0000256" key="7">
    <source>
        <dbReference type="ARBA" id="ARBA00022963"/>
    </source>
</evidence>
<dbReference type="GO" id="GO:0004497">
    <property type="term" value="F:monooxygenase activity"/>
    <property type="evidence" value="ECO:0007669"/>
    <property type="project" value="UniProtKB-ARBA"/>
</dbReference>
<evidence type="ECO:0000259" key="21">
    <source>
        <dbReference type="PROSITE" id="PS51296"/>
    </source>
</evidence>
<sequence>MSGEGFHWAIARLTGGLVGLRAAQRANEFATVEESRSLLRYPTGWYAVCFSDEVPSGKVVRRPFFGEDVVVYRTSSGVLRAIRPYCPHFGAHLGIGGRVEGEAIVCPFHGFRYGGDGRCVGTPHGEAPPAARLTALPAREVNDIVLVWFHPKGTDPGWEVPAVAMRGFPRAAHRTFVIRDHPQEIMENNFDLTHFPVVHGVSLRTVKEACFGEHSSSLTVEVERELRNGSASKVEIENNVHGLGVLQSTITAPGTGTRGLSWALATPIDRHRVAFTIATSFLIEQDAPLPKLLRGKARPALSALLSRIALEQACRTSIQDFPIWTAKKYLPKPKVLAEERIVIDYRRWARQFCDEDDAAEATGS</sequence>
<comment type="pathway">
    <text evidence="14">Steroid hormone biosynthesis; dafachronic acid biosynthesis.</text>
</comment>
<evidence type="ECO:0000256" key="3">
    <source>
        <dbReference type="ARBA" id="ARBA00004972"/>
    </source>
</evidence>
<dbReference type="Proteomes" id="UP000199137">
    <property type="component" value="Unassembled WGS sequence"/>
</dbReference>
<comment type="catalytic activity">
    <reaction evidence="20">
        <text>cholesterol + NADPH + O2 + H(+) = 7-dehydrocholesterol + NADP(+) + 2 H2O</text>
        <dbReference type="Rhea" id="RHEA:45024"/>
        <dbReference type="ChEBI" id="CHEBI:15377"/>
        <dbReference type="ChEBI" id="CHEBI:15378"/>
        <dbReference type="ChEBI" id="CHEBI:15379"/>
        <dbReference type="ChEBI" id="CHEBI:16113"/>
        <dbReference type="ChEBI" id="CHEBI:17759"/>
        <dbReference type="ChEBI" id="CHEBI:57783"/>
        <dbReference type="ChEBI" id="CHEBI:58349"/>
        <dbReference type="EC" id="1.14.19.21"/>
    </reaction>
    <physiologicalReaction direction="left-to-right" evidence="20">
        <dbReference type="Rhea" id="RHEA:45025"/>
    </physiologicalReaction>
</comment>
<comment type="cofactor">
    <cofactor evidence="1">
        <name>Fe cation</name>
        <dbReference type="ChEBI" id="CHEBI:24875"/>
    </cofactor>
</comment>
<dbReference type="InterPro" id="IPR036922">
    <property type="entry name" value="Rieske_2Fe-2S_sf"/>
</dbReference>
<dbReference type="CDD" id="cd03469">
    <property type="entry name" value="Rieske_RO_Alpha_N"/>
    <property type="match status" value="1"/>
</dbReference>
<dbReference type="GO" id="GO:0016020">
    <property type="term" value="C:membrane"/>
    <property type="evidence" value="ECO:0007669"/>
    <property type="project" value="UniProtKB-SubCell"/>
</dbReference>
<evidence type="ECO:0000256" key="1">
    <source>
        <dbReference type="ARBA" id="ARBA00001962"/>
    </source>
</evidence>
<dbReference type="GO" id="GO:0016042">
    <property type="term" value="P:lipid catabolic process"/>
    <property type="evidence" value="ECO:0007669"/>
    <property type="project" value="UniProtKB-KW"/>
</dbReference>
<evidence type="ECO:0000256" key="6">
    <source>
        <dbReference type="ARBA" id="ARBA00022723"/>
    </source>
</evidence>
<reference evidence="22 23" key="1">
    <citation type="submission" date="2016-10" db="EMBL/GenBank/DDBJ databases">
        <authorList>
            <person name="de Groot N.N."/>
        </authorList>
    </citation>
    <scope>NUCLEOTIDE SEQUENCE [LARGE SCALE GENOMIC DNA]</scope>
    <source>
        <strain evidence="22 23">DSM 44637</strain>
    </source>
</reference>
<dbReference type="GO" id="GO:0170056">
    <property type="term" value="F:cholesterol 7-desaturase [NAD(P)H] activity"/>
    <property type="evidence" value="ECO:0007669"/>
    <property type="project" value="UniProtKB-EC"/>
</dbReference>
<comment type="similarity">
    <text evidence="15">Belongs to the cholesterol 7-desaturase family.</text>
</comment>
<dbReference type="Gene3D" id="2.102.10.10">
    <property type="entry name" value="Rieske [2Fe-2S] iron-sulphur domain"/>
    <property type="match status" value="1"/>
</dbReference>
<dbReference type="GO" id="GO:0046872">
    <property type="term" value="F:metal ion binding"/>
    <property type="evidence" value="ECO:0007669"/>
    <property type="project" value="UniProtKB-KW"/>
</dbReference>
<dbReference type="InterPro" id="IPR017941">
    <property type="entry name" value="Rieske_2Fe-2S"/>
</dbReference>
<dbReference type="Pfam" id="PF19298">
    <property type="entry name" value="KshA_C"/>
    <property type="match status" value="1"/>
</dbReference>
<comment type="catalytic activity">
    <reaction evidence="19">
        <text>cholesterol + NADH + O2 + H(+) = 7-dehydrocholesterol + NAD(+) + 2 H2O</text>
        <dbReference type="Rhea" id="RHEA:51644"/>
        <dbReference type="ChEBI" id="CHEBI:15377"/>
        <dbReference type="ChEBI" id="CHEBI:15378"/>
        <dbReference type="ChEBI" id="CHEBI:15379"/>
        <dbReference type="ChEBI" id="CHEBI:16113"/>
        <dbReference type="ChEBI" id="CHEBI:17759"/>
        <dbReference type="ChEBI" id="CHEBI:57540"/>
        <dbReference type="ChEBI" id="CHEBI:57945"/>
        <dbReference type="EC" id="1.14.19.21"/>
    </reaction>
    <physiologicalReaction direction="left-to-right" evidence="19">
        <dbReference type="Rhea" id="RHEA:51645"/>
    </physiologicalReaction>
</comment>
<dbReference type="PANTHER" id="PTHR21266">
    <property type="entry name" value="IRON-SULFUR DOMAIN CONTAINING PROTEIN"/>
    <property type="match status" value="1"/>
</dbReference>
<evidence type="ECO:0000256" key="19">
    <source>
        <dbReference type="ARBA" id="ARBA00047853"/>
    </source>
</evidence>
<keyword evidence="22" id="KW-0223">Dioxygenase</keyword>
<evidence type="ECO:0000256" key="4">
    <source>
        <dbReference type="ARBA" id="ARBA00022692"/>
    </source>
</evidence>
<dbReference type="Gene3D" id="3.90.380.10">
    <property type="entry name" value="Naphthalene 1,2-dioxygenase Alpha Subunit, Chain A, domain 1"/>
    <property type="match status" value="1"/>
</dbReference>
<dbReference type="AlphaFoldDB" id="A0A1I5TKW5"/>
<comment type="subcellular location">
    <subcellularLocation>
        <location evidence="2">Membrane</location>
    </subcellularLocation>
</comment>
<dbReference type="STRING" id="112413.SAMN05421854_107145"/>
<evidence type="ECO:0000256" key="15">
    <source>
        <dbReference type="ARBA" id="ARBA00025729"/>
    </source>
</evidence>
<evidence type="ECO:0000313" key="23">
    <source>
        <dbReference type="Proteomes" id="UP000199137"/>
    </source>
</evidence>
<dbReference type="EMBL" id="FOWC01000007">
    <property type="protein sequence ID" value="SFP83709.1"/>
    <property type="molecule type" value="Genomic_DNA"/>
</dbReference>
<keyword evidence="4" id="KW-0812">Transmembrane</keyword>
<evidence type="ECO:0000256" key="5">
    <source>
        <dbReference type="ARBA" id="ARBA00022714"/>
    </source>
</evidence>
<dbReference type="GO" id="GO:0008203">
    <property type="term" value="P:cholesterol metabolic process"/>
    <property type="evidence" value="ECO:0007669"/>
    <property type="project" value="InterPro"/>
</dbReference>
<keyword evidence="13" id="KW-0443">Lipid metabolism</keyword>
<dbReference type="Pfam" id="PF00355">
    <property type="entry name" value="Rieske"/>
    <property type="match status" value="1"/>
</dbReference>
<keyword evidence="8" id="KW-1133">Transmembrane helix</keyword>